<feature type="compositionally biased region" description="Acidic residues" evidence="1">
    <location>
        <begin position="342"/>
        <end position="363"/>
    </location>
</feature>
<reference evidence="2 3" key="1">
    <citation type="submission" date="2024-09" db="EMBL/GenBank/DDBJ databases">
        <authorList>
            <person name="Zhang Z.-H."/>
        </authorList>
    </citation>
    <scope>NUCLEOTIDE SEQUENCE [LARGE SCALE GENOMIC DNA]</scope>
    <source>
        <strain evidence="2 3">HHTR114</strain>
    </source>
</reference>
<keyword evidence="3" id="KW-1185">Reference proteome</keyword>
<accession>A0ABW1KZS0</accession>
<sequence>MMTTTAAAQSSHVCSAWNVDRSIEVIAPASGIPVCEVHYRKPDENVPDQMLWRSSNSMAFCADKAQSLIDKLTNAGFDCREGALAATTATLQPVTAIDTPTQVAMANQDAGQAPAAQNQSAPDDRQPMPMGGVPYQRIPGWADTSWHLAGYADATFIVSDFDGETTADFSAARFNPAFHFQYKDLILIEAEAEISVDGDGETEFELEYAQADIFLHDSATLVLGQFLSPVGQFQERLHPTWINRLADPPPGFGHDGVQPASDTGAMLRGGFLIGDEMIATYSVAIGNGPRLSHEGGVEFEAKGADDNSNKAVSGRIGFLPLPYLEFGGSFLVGDVSGSAESEGGDDHDDEAPVDDHDDDAPLLDDLDDLMPTSANVTLWGADAAYTRGPWDIRGEYLNAKRDPMNTAFEGSTGVTALPELELEAWYAQIAYSLSGLTDHKVLQRFEPVVRYGEFRITGLDELAEEAAEERLDIGLNYWIAPSIVARGVAQLRDFTARHDDEPDSETRFLLQLAYGF</sequence>
<feature type="region of interest" description="Disordered" evidence="1">
    <location>
        <begin position="335"/>
        <end position="363"/>
    </location>
</feature>
<evidence type="ECO:0008006" key="4">
    <source>
        <dbReference type="Google" id="ProtNLM"/>
    </source>
</evidence>
<name>A0ABW1KZS0_9PROT</name>
<evidence type="ECO:0000313" key="2">
    <source>
        <dbReference type="EMBL" id="MFC6037576.1"/>
    </source>
</evidence>
<comment type="caution">
    <text evidence="2">The sequence shown here is derived from an EMBL/GenBank/DDBJ whole genome shotgun (WGS) entry which is preliminary data.</text>
</comment>
<dbReference type="RefSeq" id="WP_379881032.1">
    <property type="nucleotide sequence ID" value="NZ_JBHPON010000003.1"/>
</dbReference>
<gene>
    <name evidence="2" type="ORF">ACFMB1_18620</name>
</gene>
<dbReference type="Proteomes" id="UP001596116">
    <property type="component" value="Unassembled WGS sequence"/>
</dbReference>
<evidence type="ECO:0000313" key="3">
    <source>
        <dbReference type="Proteomes" id="UP001596116"/>
    </source>
</evidence>
<dbReference type="InterPro" id="IPR023614">
    <property type="entry name" value="Porin_dom_sf"/>
</dbReference>
<proteinExistence type="predicted"/>
<organism evidence="2 3">
    <name type="scientific">Hyphococcus aureus</name>
    <dbReference type="NCBI Taxonomy" id="2666033"/>
    <lineage>
        <taxon>Bacteria</taxon>
        <taxon>Pseudomonadati</taxon>
        <taxon>Pseudomonadota</taxon>
        <taxon>Alphaproteobacteria</taxon>
        <taxon>Parvularculales</taxon>
        <taxon>Parvularculaceae</taxon>
        <taxon>Hyphococcus</taxon>
    </lineage>
</organism>
<protein>
    <recommendedName>
        <fullName evidence="4">Alginate export domain-containing protein</fullName>
    </recommendedName>
</protein>
<evidence type="ECO:0000256" key="1">
    <source>
        <dbReference type="SAM" id="MobiDB-lite"/>
    </source>
</evidence>
<dbReference type="Gene3D" id="2.40.160.10">
    <property type="entry name" value="Porin"/>
    <property type="match status" value="1"/>
</dbReference>
<dbReference type="SUPFAM" id="SSF56935">
    <property type="entry name" value="Porins"/>
    <property type="match status" value="1"/>
</dbReference>
<dbReference type="EMBL" id="JBHPON010000003">
    <property type="protein sequence ID" value="MFC6037576.1"/>
    <property type="molecule type" value="Genomic_DNA"/>
</dbReference>
<feature type="region of interest" description="Disordered" evidence="1">
    <location>
        <begin position="107"/>
        <end position="128"/>
    </location>
</feature>